<keyword evidence="1" id="KW-0227">DNA damage</keyword>
<evidence type="ECO:0000313" key="4">
    <source>
        <dbReference type="Proteomes" id="UP000262325"/>
    </source>
</evidence>
<sequence length="29" mass="3557">KEMYKASEELDYEKAAKIRDMLFEYKAKK</sequence>
<dbReference type="GO" id="GO:0009432">
    <property type="term" value="P:SOS response"/>
    <property type="evidence" value="ECO:0007669"/>
    <property type="project" value="UniProtKB-KW"/>
</dbReference>
<dbReference type="Proteomes" id="UP000262325">
    <property type="component" value="Unassembled WGS sequence"/>
</dbReference>
<evidence type="ECO:0000259" key="2">
    <source>
        <dbReference type="PROSITE" id="PS50151"/>
    </source>
</evidence>
<dbReference type="SUPFAM" id="SSF46600">
    <property type="entry name" value="C-terminal UvrC-binding domain of UvrB"/>
    <property type="match status" value="1"/>
</dbReference>
<organism evidence="3 4">
    <name type="scientific">Flexistipes sinusarabici</name>
    <dbReference type="NCBI Taxonomy" id="2352"/>
    <lineage>
        <taxon>Bacteria</taxon>
        <taxon>Pseudomonadati</taxon>
        <taxon>Deferribacterota</taxon>
        <taxon>Deferribacteres</taxon>
        <taxon>Deferribacterales</taxon>
        <taxon>Flexistipitaceae</taxon>
        <taxon>Flexistipes</taxon>
    </lineage>
</organism>
<name>A0A3D5QBW4_FLESI</name>
<dbReference type="InterPro" id="IPR001943">
    <property type="entry name" value="UVR_dom"/>
</dbReference>
<proteinExistence type="predicted"/>
<keyword evidence="1" id="KW-0742">SOS response</keyword>
<dbReference type="AlphaFoldDB" id="A0A3D5QBW4"/>
<protein>
    <recommendedName>
        <fullName evidence="2">UVR domain-containing protein</fullName>
    </recommendedName>
</protein>
<dbReference type="Pfam" id="PF02151">
    <property type="entry name" value="UVR"/>
    <property type="match status" value="1"/>
</dbReference>
<comment type="caution">
    <text evidence="3">The sequence shown here is derived from an EMBL/GenBank/DDBJ whole genome shotgun (WGS) entry which is preliminary data.</text>
</comment>
<dbReference type="EMBL" id="DPPF01000075">
    <property type="protein sequence ID" value="HCW92769.1"/>
    <property type="molecule type" value="Genomic_DNA"/>
</dbReference>
<evidence type="ECO:0000256" key="1">
    <source>
        <dbReference type="ARBA" id="ARBA00023236"/>
    </source>
</evidence>
<feature type="non-terminal residue" evidence="3">
    <location>
        <position position="1"/>
    </location>
</feature>
<feature type="domain" description="UVR" evidence="2">
    <location>
        <begin position="1"/>
        <end position="28"/>
    </location>
</feature>
<dbReference type="Gene3D" id="4.10.860.10">
    <property type="entry name" value="UVR domain"/>
    <property type="match status" value="1"/>
</dbReference>
<dbReference type="InterPro" id="IPR036876">
    <property type="entry name" value="UVR_dom_sf"/>
</dbReference>
<reference evidence="3 4" key="1">
    <citation type="journal article" date="2018" name="Nat. Biotechnol.">
        <title>A standardized bacterial taxonomy based on genome phylogeny substantially revises the tree of life.</title>
        <authorList>
            <person name="Parks D.H."/>
            <person name="Chuvochina M."/>
            <person name="Waite D.W."/>
            <person name="Rinke C."/>
            <person name="Skarshewski A."/>
            <person name="Chaumeil P.A."/>
            <person name="Hugenholtz P."/>
        </authorList>
    </citation>
    <scope>NUCLEOTIDE SEQUENCE [LARGE SCALE GENOMIC DNA]</scope>
    <source>
        <strain evidence="3">UBA8672</strain>
    </source>
</reference>
<accession>A0A3D5QBW4</accession>
<gene>
    <name evidence="3" type="ORF">DHM44_03715</name>
</gene>
<dbReference type="PROSITE" id="PS50151">
    <property type="entry name" value="UVR"/>
    <property type="match status" value="1"/>
</dbReference>
<evidence type="ECO:0000313" key="3">
    <source>
        <dbReference type="EMBL" id="HCW92769.1"/>
    </source>
</evidence>